<dbReference type="Proteomes" id="UP001157502">
    <property type="component" value="Chromosome 36"/>
</dbReference>
<reference evidence="1" key="1">
    <citation type="submission" date="2021-05" db="EMBL/GenBank/DDBJ databases">
        <authorList>
            <person name="Pan Q."/>
            <person name="Jouanno E."/>
            <person name="Zahm M."/>
            <person name="Klopp C."/>
            <person name="Cabau C."/>
            <person name="Louis A."/>
            <person name="Berthelot C."/>
            <person name="Parey E."/>
            <person name="Roest Crollius H."/>
            <person name="Montfort J."/>
            <person name="Robinson-Rechavi M."/>
            <person name="Bouchez O."/>
            <person name="Lampietro C."/>
            <person name="Lopez Roques C."/>
            <person name="Donnadieu C."/>
            <person name="Postlethwait J."/>
            <person name="Bobe J."/>
            <person name="Dillon D."/>
            <person name="Chandos A."/>
            <person name="von Hippel F."/>
            <person name="Guiguen Y."/>
        </authorList>
    </citation>
    <scope>NUCLEOTIDE SEQUENCE</scope>
    <source>
        <strain evidence="1">YG-Jan2019</strain>
    </source>
</reference>
<evidence type="ECO:0000313" key="1">
    <source>
        <dbReference type="EMBL" id="KAJ7985593.1"/>
    </source>
</evidence>
<protein>
    <submittedName>
        <fullName evidence="1">Uncharacterized protein</fullName>
    </submittedName>
</protein>
<keyword evidence="2" id="KW-1185">Reference proteome</keyword>
<comment type="caution">
    <text evidence="1">The sequence shown here is derived from an EMBL/GenBank/DDBJ whole genome shotgun (WGS) entry which is preliminary data.</text>
</comment>
<gene>
    <name evidence="1" type="ORF">DPEC_G00353680</name>
</gene>
<dbReference type="EMBL" id="CM055763">
    <property type="protein sequence ID" value="KAJ7985593.1"/>
    <property type="molecule type" value="Genomic_DNA"/>
</dbReference>
<proteinExistence type="predicted"/>
<accession>A0ACC2F2M1</accession>
<sequence length="808" mass="90162">MAERRDADEESGELLGPAAVRHHHDPLGPRSANMDGMEERAGGGGELHLEEILMLYSQPINEEQAWAVCYQCCVNLSKGHRSRTLGTAAAGISAGGAAKIIETPRDVKIQKDGTVRLQYEGCDGKSIPATSTEVIESLGIMIYKALDYGLKENEERELSPPLEQLIDLMTNIGETERDACSDEGYEATEEEEEAEDDHMTICNVPGYRDILRLCVAHLPSPADAPSHYQAVCRALYAETKELRTFLKKIKSAKENLRKMGVDASDDPSRDLNELQNADWAKFWMQVMGDLRNGVKLKKVQERQYNPLAIEFQLTPYEMLMDDIRSKRYKLRKVMVNNDIPPRLKKSAHEVILDFIRSRPPLNPAAARKLKPQPHVPPTLHERILHEIKSERKLRPVSPDVIRRSRLGGGVYHSTPQLLLSRQDVSSPDGRRKTSSTMTLNTETEGGGAQAMSQRRRLKAPTLSELETSDSDDDTTIPGRRSASSSSVSTSLVDDTSPESVLGKKTPPMFLPISSTPQPERRSAPQRRHSIEKETPTNVRQFIPPSRQSSKSLEEFCFPLECLSLTVEEVMHIRQVLVKAELEKFQQYKDVYNAMKKGKLCFCCRSKRFTFFTWSYTCQFCKRPVCSQCCQKMRLPSKPYASLPIYSLGSTTTLPRDRVAAMATVGRAASVAEPPSAPTPADSAGKGKAASLKAAAGSSKTGASPKAQRSSPSHHRLSLQKTMSKLSKHGSLEKSRDELELPAELMEDWSTMEVCVDCKKFIHDIISSSKHSLSLATKRARLKRKTQSFYMSSPKGADYRPSERTINEI</sequence>
<organism evidence="1 2">
    <name type="scientific">Dallia pectoralis</name>
    <name type="common">Alaska blackfish</name>
    <dbReference type="NCBI Taxonomy" id="75939"/>
    <lineage>
        <taxon>Eukaryota</taxon>
        <taxon>Metazoa</taxon>
        <taxon>Chordata</taxon>
        <taxon>Craniata</taxon>
        <taxon>Vertebrata</taxon>
        <taxon>Euteleostomi</taxon>
        <taxon>Actinopterygii</taxon>
        <taxon>Neopterygii</taxon>
        <taxon>Teleostei</taxon>
        <taxon>Protacanthopterygii</taxon>
        <taxon>Esociformes</taxon>
        <taxon>Umbridae</taxon>
        <taxon>Dallia</taxon>
    </lineage>
</organism>
<evidence type="ECO:0000313" key="2">
    <source>
        <dbReference type="Proteomes" id="UP001157502"/>
    </source>
</evidence>
<name>A0ACC2F2M1_DALPE</name>